<evidence type="ECO:0000313" key="1">
    <source>
        <dbReference type="EMBL" id="TCN30357.1"/>
    </source>
</evidence>
<reference evidence="1 2" key="1">
    <citation type="submission" date="2019-03" db="EMBL/GenBank/DDBJ databases">
        <title>Genomic Encyclopedia of Type Strains, Phase IV (KMG-V): Genome sequencing to study the core and pangenomes of soil and plant-associated prokaryotes.</title>
        <authorList>
            <person name="Whitman W."/>
        </authorList>
    </citation>
    <scope>NUCLEOTIDE SEQUENCE [LARGE SCALE GENOMIC DNA]</scope>
    <source>
        <strain evidence="1 2">23C40</strain>
    </source>
</reference>
<dbReference type="EMBL" id="SLVU01000008">
    <property type="protein sequence ID" value="TCN30357.1"/>
    <property type="molecule type" value="Genomic_DNA"/>
</dbReference>
<dbReference type="Proteomes" id="UP000295043">
    <property type="component" value="Unassembled WGS sequence"/>
</dbReference>
<dbReference type="RefSeq" id="WP_165913995.1">
    <property type="nucleotide sequence ID" value="NZ_SLVU01000008.1"/>
</dbReference>
<proteinExistence type="predicted"/>
<protein>
    <submittedName>
        <fullName evidence="1">Uncharacterized protein</fullName>
    </submittedName>
</protein>
<sequence>MRINPWLWLAGAALFIALSYAWMSGVGAAIGENWWNDAMQSHPACEPALCS</sequence>
<evidence type="ECO:0000313" key="2">
    <source>
        <dbReference type="Proteomes" id="UP000295043"/>
    </source>
</evidence>
<organism evidence="1 2">
    <name type="scientific">Sinorhizobium americanum</name>
    <dbReference type="NCBI Taxonomy" id="194963"/>
    <lineage>
        <taxon>Bacteria</taxon>
        <taxon>Pseudomonadati</taxon>
        <taxon>Pseudomonadota</taxon>
        <taxon>Alphaproteobacteria</taxon>
        <taxon>Hyphomicrobiales</taxon>
        <taxon>Rhizobiaceae</taxon>
        <taxon>Sinorhizobium/Ensifer group</taxon>
        <taxon>Sinorhizobium</taxon>
    </lineage>
</organism>
<accession>A0A4R2BRI9</accession>
<comment type="caution">
    <text evidence="1">The sequence shown here is derived from an EMBL/GenBank/DDBJ whole genome shotgun (WGS) entry which is preliminary data.</text>
</comment>
<gene>
    <name evidence="1" type="ORF">EV184_108231</name>
</gene>
<name>A0A4R2BRI9_9HYPH</name>
<dbReference type="AlphaFoldDB" id="A0A4R2BRI9"/>